<evidence type="ECO:0000256" key="5">
    <source>
        <dbReference type="ARBA" id="ARBA00023210"/>
    </source>
</evidence>
<dbReference type="EMBL" id="CM001487">
    <property type="protein sequence ID" value="EIM56062.1"/>
    <property type="molecule type" value="Genomic_DNA"/>
</dbReference>
<keyword evidence="3" id="KW-0963">Cytoplasm</keyword>
<proteinExistence type="predicted"/>
<evidence type="ECO:0000256" key="1">
    <source>
        <dbReference type="ARBA" id="ARBA00004496"/>
    </source>
</evidence>
<sequence length="120" mass="13805">MAEKHSVKVMIDGKALTLSGYEDEEYLQKVAFYLNNKLAELQSSSGYGRLSQDTKSILLALNIADDYFKAKDLVESMEEDIENKDQNAYDIKHDLVTAKMEIEKLRRELMRLRSPKKGEN</sequence>
<dbReference type="PANTHER" id="PTHR34981:SF1">
    <property type="entry name" value="CELL DIVISION PROTEIN ZAPA"/>
    <property type="match status" value="1"/>
</dbReference>
<gene>
    <name evidence="10" type="ORF">EubceDRAFT1_0202</name>
</gene>
<evidence type="ECO:0000256" key="3">
    <source>
        <dbReference type="ARBA" id="ARBA00022490"/>
    </source>
</evidence>
<keyword evidence="6" id="KW-0131">Cell cycle</keyword>
<dbReference type="eggNOG" id="COG3027">
    <property type="taxonomic scope" value="Bacteria"/>
</dbReference>
<dbReference type="Pfam" id="PF05164">
    <property type="entry name" value="ZapA"/>
    <property type="match status" value="1"/>
</dbReference>
<dbReference type="PANTHER" id="PTHR34981">
    <property type="entry name" value="CELL DIVISION PROTEIN ZAPA"/>
    <property type="match status" value="1"/>
</dbReference>
<dbReference type="GO" id="GO:0005829">
    <property type="term" value="C:cytosol"/>
    <property type="evidence" value="ECO:0007669"/>
    <property type="project" value="TreeGrafter"/>
</dbReference>
<reference evidence="10 11" key="2">
    <citation type="submission" date="2012-02" db="EMBL/GenBank/DDBJ databases">
        <title>Improved High-Quality Draft sequence of Eubacterium cellulosolvens 6.</title>
        <authorList>
            <consortium name="US DOE Joint Genome Institute"/>
            <person name="Lucas S."/>
            <person name="Han J."/>
            <person name="Lapidus A."/>
            <person name="Cheng J.-F."/>
            <person name="Goodwin L."/>
            <person name="Pitluck S."/>
            <person name="Peters L."/>
            <person name="Mikhailova N."/>
            <person name="Gu W."/>
            <person name="Detter J.C."/>
            <person name="Han C."/>
            <person name="Tapia R."/>
            <person name="Land M."/>
            <person name="Hauser L."/>
            <person name="Kyrpides N."/>
            <person name="Ivanova N."/>
            <person name="Pagani I."/>
            <person name="Johnson E."/>
            <person name="Mukhopadhyay B."/>
            <person name="Anderson I."/>
            <person name="Woyke T."/>
        </authorList>
    </citation>
    <scope>NUCLEOTIDE SEQUENCE [LARGE SCALE GENOMIC DNA]</scope>
    <source>
        <strain evidence="10 11">6</strain>
    </source>
</reference>
<dbReference type="OrthoDB" id="1826286at2"/>
<dbReference type="Proteomes" id="UP000005753">
    <property type="component" value="Chromosome"/>
</dbReference>
<comment type="subcellular location">
    <subcellularLocation>
        <location evidence="1">Cytoplasm</location>
    </subcellularLocation>
</comment>
<evidence type="ECO:0000256" key="6">
    <source>
        <dbReference type="ARBA" id="ARBA00023306"/>
    </source>
</evidence>
<reference evidence="10 11" key="1">
    <citation type="submission" date="2010-08" db="EMBL/GenBank/DDBJ databases">
        <authorList>
            <consortium name="US DOE Joint Genome Institute (JGI-PGF)"/>
            <person name="Lucas S."/>
            <person name="Copeland A."/>
            <person name="Lapidus A."/>
            <person name="Cheng J.-F."/>
            <person name="Bruce D."/>
            <person name="Goodwin L."/>
            <person name="Pitluck S."/>
            <person name="Land M.L."/>
            <person name="Hauser L."/>
            <person name="Chang Y.-J."/>
            <person name="Anderson I.J."/>
            <person name="Johnson E."/>
            <person name="Mulhopadhyay B."/>
            <person name="Kyrpides N."/>
            <person name="Woyke T.J."/>
        </authorList>
    </citation>
    <scope>NUCLEOTIDE SEQUENCE [LARGE SCALE GENOMIC DNA]</scope>
    <source>
        <strain evidence="10 11">6</strain>
    </source>
</reference>
<name>I5AQI9_EUBC6</name>
<keyword evidence="11" id="KW-1185">Reference proteome</keyword>
<evidence type="ECO:0000256" key="8">
    <source>
        <dbReference type="ARBA" id="ARBA00026068"/>
    </source>
</evidence>
<evidence type="ECO:0000256" key="9">
    <source>
        <dbReference type="ARBA" id="ARBA00033158"/>
    </source>
</evidence>
<dbReference type="STRING" id="633697.EubceDRAFT1_0202"/>
<evidence type="ECO:0000313" key="11">
    <source>
        <dbReference type="Proteomes" id="UP000005753"/>
    </source>
</evidence>
<protein>
    <recommendedName>
        <fullName evidence="2">Cell division protein ZapA</fullName>
    </recommendedName>
    <alternativeName>
        <fullName evidence="9">Z ring-associated protein ZapA</fullName>
    </alternativeName>
</protein>
<comment type="subunit">
    <text evidence="8">Homodimer. Interacts with FtsZ.</text>
</comment>
<dbReference type="SUPFAM" id="SSF102829">
    <property type="entry name" value="Cell division protein ZapA-like"/>
    <property type="match status" value="1"/>
</dbReference>
<dbReference type="GO" id="GO:0000921">
    <property type="term" value="P:septin ring assembly"/>
    <property type="evidence" value="ECO:0007669"/>
    <property type="project" value="TreeGrafter"/>
</dbReference>
<dbReference type="GO" id="GO:0032153">
    <property type="term" value="C:cell division site"/>
    <property type="evidence" value="ECO:0007669"/>
    <property type="project" value="TreeGrafter"/>
</dbReference>
<evidence type="ECO:0000256" key="2">
    <source>
        <dbReference type="ARBA" id="ARBA00015195"/>
    </source>
</evidence>
<dbReference type="AlphaFoldDB" id="I5AQI9"/>
<accession>I5AQI9</accession>
<keyword evidence="5" id="KW-0717">Septation</keyword>
<evidence type="ECO:0000256" key="7">
    <source>
        <dbReference type="ARBA" id="ARBA00024910"/>
    </source>
</evidence>
<dbReference type="InterPro" id="IPR007838">
    <property type="entry name" value="Cell_div_ZapA-like"/>
</dbReference>
<dbReference type="GO" id="GO:0030428">
    <property type="term" value="C:cell septum"/>
    <property type="evidence" value="ECO:0007669"/>
    <property type="project" value="TreeGrafter"/>
</dbReference>
<evidence type="ECO:0000256" key="4">
    <source>
        <dbReference type="ARBA" id="ARBA00022618"/>
    </source>
</evidence>
<dbReference type="GO" id="GO:0000917">
    <property type="term" value="P:division septum assembly"/>
    <property type="evidence" value="ECO:0007669"/>
    <property type="project" value="UniProtKB-KW"/>
</dbReference>
<dbReference type="Gene3D" id="6.10.250.790">
    <property type="match status" value="1"/>
</dbReference>
<dbReference type="InterPro" id="IPR053712">
    <property type="entry name" value="Bac_CellDiv_Activator"/>
</dbReference>
<dbReference type="InterPro" id="IPR036192">
    <property type="entry name" value="Cell_div_ZapA-like_sf"/>
</dbReference>
<evidence type="ECO:0000313" key="10">
    <source>
        <dbReference type="EMBL" id="EIM56062.1"/>
    </source>
</evidence>
<keyword evidence="4" id="KW-0132">Cell division</keyword>
<dbReference type="HOGENOM" id="CLU_116623_1_0_9"/>
<organism evidence="10 11">
    <name type="scientific">Eubacterium cellulosolvens (strain ATCC 43171 / JCM 9499 / 6)</name>
    <name type="common">Cillobacterium cellulosolvens</name>
    <dbReference type="NCBI Taxonomy" id="633697"/>
    <lineage>
        <taxon>Bacteria</taxon>
        <taxon>Bacillati</taxon>
        <taxon>Bacillota</taxon>
        <taxon>Clostridia</taxon>
        <taxon>Eubacteriales</taxon>
        <taxon>Eubacteriaceae</taxon>
        <taxon>Eubacterium</taxon>
    </lineage>
</organism>
<comment type="function">
    <text evidence="7">Activator of cell division through the inhibition of FtsZ GTPase activity, therefore promoting FtsZ assembly into bundles of protofilaments necessary for the formation of the division Z ring. It is recruited early at mid-cell but it is not essential for cell division.</text>
</comment>
<dbReference type="GO" id="GO:0043093">
    <property type="term" value="P:FtsZ-dependent cytokinesis"/>
    <property type="evidence" value="ECO:0007669"/>
    <property type="project" value="TreeGrafter"/>
</dbReference>